<feature type="region of interest" description="Disordered" evidence="1">
    <location>
        <begin position="140"/>
        <end position="167"/>
    </location>
</feature>
<dbReference type="Proteomes" id="UP001378188">
    <property type="component" value="Unassembled WGS sequence"/>
</dbReference>
<keyword evidence="2" id="KW-0812">Transmembrane</keyword>
<dbReference type="RefSeq" id="WP_340329956.1">
    <property type="nucleotide sequence ID" value="NZ_JAZHOF010000004.1"/>
</dbReference>
<feature type="transmembrane region" description="Helical" evidence="2">
    <location>
        <begin position="173"/>
        <end position="198"/>
    </location>
</feature>
<evidence type="ECO:0000256" key="1">
    <source>
        <dbReference type="SAM" id="MobiDB-lite"/>
    </source>
</evidence>
<proteinExistence type="predicted"/>
<reference evidence="3 4" key="1">
    <citation type="submission" date="2024-02" db="EMBL/GenBank/DDBJ databases">
        <title>Genome analysis and characterization of Microbaculum marinisediminis sp. nov., isolated from marine sediment.</title>
        <authorList>
            <person name="Du Z.-J."/>
            <person name="Ye Y.-Q."/>
            <person name="Zhang Z.-R."/>
            <person name="Yuan S.-M."/>
            <person name="Zhang X.-Y."/>
        </authorList>
    </citation>
    <scope>NUCLEOTIDE SEQUENCE [LARGE SCALE GENOMIC DNA]</scope>
    <source>
        <strain evidence="3 4">SDUM1044001</strain>
    </source>
</reference>
<keyword evidence="4" id="KW-1185">Reference proteome</keyword>
<dbReference type="EMBL" id="JAZHOF010000004">
    <property type="protein sequence ID" value="MEJ8572267.1"/>
    <property type="molecule type" value="Genomic_DNA"/>
</dbReference>
<evidence type="ECO:0000256" key="2">
    <source>
        <dbReference type="SAM" id="Phobius"/>
    </source>
</evidence>
<name>A0AAW9RJ45_9HYPH</name>
<evidence type="ECO:0000313" key="3">
    <source>
        <dbReference type="EMBL" id="MEJ8572267.1"/>
    </source>
</evidence>
<keyword evidence="2" id="KW-0472">Membrane</keyword>
<protein>
    <submittedName>
        <fullName evidence="3">Uncharacterized protein</fullName>
    </submittedName>
</protein>
<gene>
    <name evidence="3" type="ORF">V3328_12330</name>
</gene>
<feature type="compositionally biased region" description="Polar residues" evidence="1">
    <location>
        <begin position="158"/>
        <end position="167"/>
    </location>
</feature>
<accession>A0AAW9RJ45</accession>
<comment type="caution">
    <text evidence="3">The sequence shown here is derived from an EMBL/GenBank/DDBJ whole genome shotgun (WGS) entry which is preliminary data.</text>
</comment>
<sequence>MSEEKIIEDPEDRPVMRSPLREALHRARQQEAERDDVIVELREAEVARLELLQDALSDVFEDIPPDTDLLECTLSAGTPPRLWIDVLGHVVMGRDKRTYRFLKDTRHGRQVMLETTSVEEMASRVTDYVAHRLIERERALESDRDAAPSTPERLAETQIESRPSATSGGVGGWSLLLVFLLGIVVGVAGLFSAGMVLISR</sequence>
<feature type="region of interest" description="Disordered" evidence="1">
    <location>
        <begin position="1"/>
        <end position="28"/>
    </location>
</feature>
<keyword evidence="2" id="KW-1133">Transmembrane helix</keyword>
<dbReference type="AlphaFoldDB" id="A0AAW9RJ45"/>
<evidence type="ECO:0000313" key="4">
    <source>
        <dbReference type="Proteomes" id="UP001378188"/>
    </source>
</evidence>
<organism evidence="3 4">
    <name type="scientific">Microbaculum marinum</name>
    <dbReference type="NCBI Taxonomy" id="1764581"/>
    <lineage>
        <taxon>Bacteria</taxon>
        <taxon>Pseudomonadati</taxon>
        <taxon>Pseudomonadota</taxon>
        <taxon>Alphaproteobacteria</taxon>
        <taxon>Hyphomicrobiales</taxon>
        <taxon>Tepidamorphaceae</taxon>
        <taxon>Microbaculum</taxon>
    </lineage>
</organism>